<dbReference type="InterPro" id="IPR000182">
    <property type="entry name" value="GNAT_dom"/>
</dbReference>
<evidence type="ECO:0000259" key="1">
    <source>
        <dbReference type="PROSITE" id="PS51186"/>
    </source>
</evidence>
<proteinExistence type="predicted"/>
<dbReference type="PANTHER" id="PTHR13355:SF15">
    <property type="entry name" value="GCN5-RELATED N-ACETYLTRANSFERASE 3, CHLOROPLASTIC"/>
    <property type="match status" value="1"/>
</dbReference>
<dbReference type="AlphaFoldDB" id="A0A1F8GT39"/>
<gene>
    <name evidence="2" type="ORF">A3A33_00540</name>
</gene>
<evidence type="ECO:0000313" key="3">
    <source>
        <dbReference type="Proteomes" id="UP000179047"/>
    </source>
</evidence>
<reference evidence="2 3" key="1">
    <citation type="journal article" date="2016" name="Nat. Commun.">
        <title>Thousands of microbial genomes shed light on interconnected biogeochemical processes in an aquifer system.</title>
        <authorList>
            <person name="Anantharaman K."/>
            <person name="Brown C.T."/>
            <person name="Hug L.A."/>
            <person name="Sharon I."/>
            <person name="Castelle C.J."/>
            <person name="Probst A.J."/>
            <person name="Thomas B.C."/>
            <person name="Singh A."/>
            <person name="Wilkins M.J."/>
            <person name="Karaoz U."/>
            <person name="Brodie E.L."/>
            <person name="Williams K.H."/>
            <person name="Hubbard S.S."/>
            <person name="Banfield J.F."/>
        </authorList>
    </citation>
    <scope>NUCLEOTIDE SEQUENCE [LARGE SCALE GENOMIC DNA]</scope>
</reference>
<dbReference type="Proteomes" id="UP000179047">
    <property type="component" value="Unassembled WGS sequence"/>
</dbReference>
<dbReference type="InterPro" id="IPR039143">
    <property type="entry name" value="GNPNAT1-like"/>
</dbReference>
<dbReference type="GO" id="GO:0008080">
    <property type="term" value="F:N-acetyltransferase activity"/>
    <property type="evidence" value="ECO:0007669"/>
    <property type="project" value="TreeGrafter"/>
</dbReference>
<feature type="domain" description="N-acetyltransferase" evidence="1">
    <location>
        <begin position="2"/>
        <end position="142"/>
    </location>
</feature>
<name>A0A1F8GT39_9BACT</name>
<dbReference type="PANTHER" id="PTHR13355">
    <property type="entry name" value="GLUCOSAMINE 6-PHOSPHATE N-ACETYLTRANSFERASE"/>
    <property type="match status" value="1"/>
</dbReference>
<dbReference type="InterPro" id="IPR016181">
    <property type="entry name" value="Acyl_CoA_acyltransferase"/>
</dbReference>
<accession>A0A1F8GT39</accession>
<dbReference type="CDD" id="cd04301">
    <property type="entry name" value="NAT_SF"/>
    <property type="match status" value="1"/>
</dbReference>
<protein>
    <recommendedName>
        <fullName evidence="1">N-acetyltransferase domain-containing protein</fullName>
    </recommendedName>
</protein>
<dbReference type="Gene3D" id="3.40.630.30">
    <property type="match status" value="1"/>
</dbReference>
<dbReference type="EMBL" id="MGKP01000016">
    <property type="protein sequence ID" value="OGN28451.1"/>
    <property type="molecule type" value="Genomic_DNA"/>
</dbReference>
<organism evidence="2 3">
    <name type="scientific">Candidatus Yanofskybacteria bacterium RIFCSPLOWO2_01_FULL_49_25</name>
    <dbReference type="NCBI Taxonomy" id="1802701"/>
    <lineage>
        <taxon>Bacteria</taxon>
        <taxon>Candidatus Yanofskyibacteriota</taxon>
    </lineage>
</organism>
<comment type="caution">
    <text evidence="2">The sequence shown here is derived from an EMBL/GenBank/DDBJ whole genome shotgun (WGS) entry which is preliminary data.</text>
</comment>
<dbReference type="SUPFAM" id="SSF55729">
    <property type="entry name" value="Acyl-CoA N-acyltransferases (Nat)"/>
    <property type="match status" value="1"/>
</dbReference>
<dbReference type="Pfam" id="PF00583">
    <property type="entry name" value="Acetyltransf_1"/>
    <property type="match status" value="1"/>
</dbReference>
<evidence type="ECO:0000313" key="2">
    <source>
        <dbReference type="EMBL" id="OGN28451.1"/>
    </source>
</evidence>
<dbReference type="STRING" id="1802701.A3A33_00540"/>
<dbReference type="PROSITE" id="PS51186">
    <property type="entry name" value="GNAT"/>
    <property type="match status" value="1"/>
</dbReference>
<sequence length="142" mass="15889">MIKFEQLTQVTTKALEEINILVPQVSNSANALTYSDLLAIVKDNGVTLLTVKDGAKIIGFGTFAVYHSISGTRGRIDHTVIDESYRGQGLGEKLTRELIKIAREKKVKRVELTSRSSHVAANKLFQKIGFEKHETNMYRLNL</sequence>